<dbReference type="SUPFAM" id="SSF48498">
    <property type="entry name" value="Tetracyclin repressor-like, C-terminal domain"/>
    <property type="match status" value="1"/>
</dbReference>
<dbReference type="Gene3D" id="1.10.357.10">
    <property type="entry name" value="Tetracycline Repressor, domain 2"/>
    <property type="match status" value="1"/>
</dbReference>
<keyword evidence="2 4" id="KW-0238">DNA-binding</keyword>
<feature type="DNA-binding region" description="H-T-H motif" evidence="4">
    <location>
        <begin position="125"/>
        <end position="144"/>
    </location>
</feature>
<evidence type="ECO:0000256" key="1">
    <source>
        <dbReference type="ARBA" id="ARBA00023015"/>
    </source>
</evidence>
<dbReference type="InterPro" id="IPR009057">
    <property type="entry name" value="Homeodomain-like_sf"/>
</dbReference>
<dbReference type="RefSeq" id="WP_141276281.1">
    <property type="nucleotide sequence ID" value="NZ_BAAARZ010000017.1"/>
</dbReference>
<dbReference type="AlphaFoldDB" id="A0A4Y3WGZ3"/>
<feature type="domain" description="HTH tetR-type" evidence="7">
    <location>
        <begin position="102"/>
        <end position="162"/>
    </location>
</feature>
<evidence type="ECO:0000259" key="7">
    <source>
        <dbReference type="PROSITE" id="PS50977"/>
    </source>
</evidence>
<dbReference type="PANTHER" id="PTHR30055">
    <property type="entry name" value="HTH-TYPE TRANSCRIPTIONAL REGULATOR RUTR"/>
    <property type="match status" value="1"/>
</dbReference>
<sequence length="282" mass="29296">MARTGSAAITAELRRRIVSGTPAPGERVPSTRAIAREWGVAIATASRVLATLRAEGLVRVVPGVGTVVAEPSAGAADRTDAPAGSVPPWVRAGGPAAEPARVLGPDRIVEVAVRVADAEGLAAVTVRRVAAELGAAPMALYQHVGGKDELVDRMLDAALRDAVPPAEGAAGWRPRVESAAWALWTAVRRRRWAAEALATGRPAPADTVFERLTTVTPDLAPPVAADLHRTLVHLVRGTAVGSDPDLDALFAAGLRLLLDGVAVRLDREDAAARSTAPPWART</sequence>
<dbReference type="InterPro" id="IPR036271">
    <property type="entry name" value="Tet_transcr_reg_TetR-rel_C_sf"/>
</dbReference>
<dbReference type="Proteomes" id="UP000320338">
    <property type="component" value="Unassembled WGS sequence"/>
</dbReference>
<evidence type="ECO:0008006" key="10">
    <source>
        <dbReference type="Google" id="ProtNLM"/>
    </source>
</evidence>
<evidence type="ECO:0000256" key="3">
    <source>
        <dbReference type="ARBA" id="ARBA00023163"/>
    </source>
</evidence>
<evidence type="ECO:0000259" key="6">
    <source>
        <dbReference type="PROSITE" id="PS50949"/>
    </source>
</evidence>
<dbReference type="InterPro" id="IPR036388">
    <property type="entry name" value="WH-like_DNA-bd_sf"/>
</dbReference>
<keyword evidence="9" id="KW-1185">Reference proteome</keyword>
<dbReference type="Gene3D" id="1.10.10.10">
    <property type="entry name" value="Winged helix-like DNA-binding domain superfamily/Winged helix DNA-binding domain"/>
    <property type="match status" value="1"/>
</dbReference>
<organism evidence="8 9">
    <name type="scientific">Pseudonocardia hydrocarbonoxydans</name>
    <dbReference type="NCBI Taxonomy" id="76726"/>
    <lineage>
        <taxon>Bacteria</taxon>
        <taxon>Bacillati</taxon>
        <taxon>Actinomycetota</taxon>
        <taxon>Actinomycetes</taxon>
        <taxon>Pseudonocardiales</taxon>
        <taxon>Pseudonocardiaceae</taxon>
        <taxon>Pseudonocardia</taxon>
    </lineage>
</organism>
<keyword evidence="1" id="KW-0805">Transcription regulation</keyword>
<dbReference type="SMART" id="SM00345">
    <property type="entry name" value="HTH_GNTR"/>
    <property type="match status" value="1"/>
</dbReference>
<keyword evidence="3" id="KW-0804">Transcription</keyword>
<dbReference type="SUPFAM" id="SSF46689">
    <property type="entry name" value="Homeodomain-like"/>
    <property type="match status" value="1"/>
</dbReference>
<dbReference type="InterPro" id="IPR000524">
    <property type="entry name" value="Tscrpt_reg_HTH_GntR"/>
</dbReference>
<gene>
    <name evidence="8" type="ORF">PHY01_02480</name>
</gene>
<dbReference type="InterPro" id="IPR050109">
    <property type="entry name" value="HTH-type_TetR-like_transc_reg"/>
</dbReference>
<accession>A0A4Y3WGZ3</accession>
<evidence type="ECO:0000256" key="5">
    <source>
        <dbReference type="SAM" id="MobiDB-lite"/>
    </source>
</evidence>
<dbReference type="InterPro" id="IPR036390">
    <property type="entry name" value="WH_DNA-bd_sf"/>
</dbReference>
<dbReference type="CDD" id="cd07377">
    <property type="entry name" value="WHTH_GntR"/>
    <property type="match status" value="1"/>
</dbReference>
<evidence type="ECO:0000256" key="2">
    <source>
        <dbReference type="ARBA" id="ARBA00023125"/>
    </source>
</evidence>
<dbReference type="GO" id="GO:0003700">
    <property type="term" value="F:DNA-binding transcription factor activity"/>
    <property type="evidence" value="ECO:0007669"/>
    <property type="project" value="InterPro"/>
</dbReference>
<dbReference type="Pfam" id="PF00392">
    <property type="entry name" value="GntR"/>
    <property type="match status" value="1"/>
</dbReference>
<feature type="region of interest" description="Disordered" evidence="5">
    <location>
        <begin position="72"/>
        <end position="92"/>
    </location>
</feature>
<dbReference type="OrthoDB" id="2570341at2"/>
<dbReference type="PROSITE" id="PS50977">
    <property type="entry name" value="HTH_TETR_2"/>
    <property type="match status" value="1"/>
</dbReference>
<comment type="caution">
    <text evidence="8">The sequence shown here is derived from an EMBL/GenBank/DDBJ whole genome shotgun (WGS) entry which is preliminary data.</text>
</comment>
<dbReference type="InterPro" id="IPR001647">
    <property type="entry name" value="HTH_TetR"/>
</dbReference>
<proteinExistence type="predicted"/>
<feature type="domain" description="HTH gntR-type" evidence="6">
    <location>
        <begin position="3"/>
        <end position="71"/>
    </location>
</feature>
<protein>
    <recommendedName>
        <fullName evidence="10">GntR family transcriptional regulator</fullName>
    </recommendedName>
</protein>
<evidence type="ECO:0000313" key="9">
    <source>
        <dbReference type="Proteomes" id="UP000320338"/>
    </source>
</evidence>
<name>A0A4Y3WGZ3_9PSEU</name>
<dbReference type="PANTHER" id="PTHR30055:SF151">
    <property type="entry name" value="TRANSCRIPTIONAL REGULATORY PROTEIN"/>
    <property type="match status" value="1"/>
</dbReference>
<evidence type="ECO:0000256" key="4">
    <source>
        <dbReference type="PROSITE-ProRule" id="PRU00335"/>
    </source>
</evidence>
<reference evidence="8 9" key="1">
    <citation type="submission" date="2019-06" db="EMBL/GenBank/DDBJ databases">
        <title>Whole genome shotgun sequence of Pseudonocardia hydrocarbonoxydans NBRC 14498.</title>
        <authorList>
            <person name="Hosoyama A."/>
            <person name="Uohara A."/>
            <person name="Ohji S."/>
            <person name="Ichikawa N."/>
        </authorList>
    </citation>
    <scope>NUCLEOTIDE SEQUENCE [LARGE SCALE GENOMIC DNA]</scope>
    <source>
        <strain evidence="8 9">NBRC 14498</strain>
    </source>
</reference>
<dbReference type="GO" id="GO:0000976">
    <property type="term" value="F:transcription cis-regulatory region binding"/>
    <property type="evidence" value="ECO:0007669"/>
    <property type="project" value="TreeGrafter"/>
</dbReference>
<dbReference type="SUPFAM" id="SSF46785">
    <property type="entry name" value="Winged helix' DNA-binding domain"/>
    <property type="match status" value="1"/>
</dbReference>
<dbReference type="EMBL" id="BJNG01000001">
    <property type="protein sequence ID" value="GEC17965.1"/>
    <property type="molecule type" value="Genomic_DNA"/>
</dbReference>
<dbReference type="PROSITE" id="PS50949">
    <property type="entry name" value="HTH_GNTR"/>
    <property type="match status" value="1"/>
</dbReference>
<dbReference type="Pfam" id="PF00440">
    <property type="entry name" value="TetR_N"/>
    <property type="match status" value="1"/>
</dbReference>
<evidence type="ECO:0000313" key="8">
    <source>
        <dbReference type="EMBL" id="GEC17965.1"/>
    </source>
</evidence>